<evidence type="ECO:0000256" key="5">
    <source>
        <dbReference type="ARBA" id="ARBA00023027"/>
    </source>
</evidence>
<feature type="domain" description="Aspartate dehydrogenase" evidence="7">
    <location>
        <begin position="174"/>
        <end position="260"/>
    </location>
</feature>
<feature type="active site" evidence="6">
    <location>
        <position position="225"/>
    </location>
</feature>
<dbReference type="Pfam" id="PF01958">
    <property type="entry name" value="Asp_DH_C"/>
    <property type="match status" value="1"/>
</dbReference>
<keyword evidence="5 6" id="KW-0520">NAD</keyword>
<comment type="catalytic activity">
    <reaction evidence="6">
        <text>L-aspartate + NAD(+) + H2O = oxaloacetate + NH4(+) + NADH + H(+)</text>
        <dbReference type="Rhea" id="RHEA:11788"/>
        <dbReference type="ChEBI" id="CHEBI:15377"/>
        <dbReference type="ChEBI" id="CHEBI:15378"/>
        <dbReference type="ChEBI" id="CHEBI:16452"/>
        <dbReference type="ChEBI" id="CHEBI:28938"/>
        <dbReference type="ChEBI" id="CHEBI:29991"/>
        <dbReference type="ChEBI" id="CHEBI:57540"/>
        <dbReference type="ChEBI" id="CHEBI:57945"/>
        <dbReference type="EC" id="1.4.1.21"/>
    </reaction>
</comment>
<dbReference type="GO" id="GO:0050661">
    <property type="term" value="F:NADP binding"/>
    <property type="evidence" value="ECO:0007669"/>
    <property type="project" value="UniProtKB-UniRule"/>
</dbReference>
<dbReference type="InterPro" id="IPR020626">
    <property type="entry name" value="Asp_DH_prok"/>
</dbReference>
<dbReference type="InterPro" id="IPR002811">
    <property type="entry name" value="Asp_DH"/>
</dbReference>
<gene>
    <name evidence="6" type="primary">nadX</name>
    <name evidence="9" type="ORF">DWV29_00650</name>
</gene>
<name>A0A413FKC5_9FIRM</name>
<sequence>MEEAMREKRVAVIGYGALGKILTGGIREKLNGIYRVSGVWELRMDLVREAIEREGFKAYGSFEELLEDRPDYVVEIASAQAVEAYGTKVLEAGCDLVVTSVGALADDGLYRLLRDAARSGGRKVHLTSGAVGGFDVLKTIAAMGGASGRIENYKAPASLNGAPHLEGRELPEDRQERIFDGTAREAIVGFPKNVNVAVASALASVGVDRMRVTIDSCPGMEDNVHKIVVENHSVTAVVEIASRPDADNPKSSVMTAWSVVALLANLADPVQLF</sequence>
<dbReference type="PANTHER" id="PTHR31873">
    <property type="entry name" value="L-ASPARTATE DEHYDROGENASE-RELATED"/>
    <property type="match status" value="1"/>
</dbReference>
<keyword evidence="4 6" id="KW-0560">Oxidoreductase</keyword>
<feature type="domain" description="Aspartate/homoserine dehydrogenase NAD-binding" evidence="8">
    <location>
        <begin position="14"/>
        <end position="126"/>
    </location>
</feature>
<dbReference type="OrthoDB" id="9779394at2"/>
<dbReference type="Proteomes" id="UP000283880">
    <property type="component" value="Unassembled WGS sequence"/>
</dbReference>
<accession>A0A413FKC5</accession>
<dbReference type="Pfam" id="PF03447">
    <property type="entry name" value="NAD_binding_3"/>
    <property type="match status" value="1"/>
</dbReference>
<comment type="pathway">
    <text evidence="6">Cofactor biosynthesis; NAD(+) biosynthesis; iminoaspartate from L-aspartate (dehydrogenase route): step 1/1.</text>
</comment>
<dbReference type="GO" id="GO:0009435">
    <property type="term" value="P:NAD+ biosynthetic process"/>
    <property type="evidence" value="ECO:0007669"/>
    <property type="project" value="UniProtKB-UniRule"/>
</dbReference>
<reference evidence="9 10" key="1">
    <citation type="submission" date="2018-08" db="EMBL/GenBank/DDBJ databases">
        <title>A genome reference for cultivated species of the human gut microbiota.</title>
        <authorList>
            <person name="Zou Y."/>
            <person name="Xue W."/>
            <person name="Luo G."/>
        </authorList>
    </citation>
    <scope>NUCLEOTIDE SEQUENCE [LARGE SCALE GENOMIC DNA]</scope>
    <source>
        <strain evidence="9 10">AF04-15</strain>
    </source>
</reference>
<dbReference type="GO" id="GO:0051287">
    <property type="term" value="F:NAD binding"/>
    <property type="evidence" value="ECO:0007669"/>
    <property type="project" value="UniProtKB-UniRule"/>
</dbReference>
<comment type="caution">
    <text evidence="9">The sequence shown here is derived from an EMBL/GenBank/DDBJ whole genome shotgun (WGS) entry which is preliminary data.</text>
</comment>
<evidence type="ECO:0000256" key="1">
    <source>
        <dbReference type="ARBA" id="ARBA00008331"/>
    </source>
</evidence>
<evidence type="ECO:0000259" key="7">
    <source>
        <dbReference type="Pfam" id="PF01958"/>
    </source>
</evidence>
<comment type="miscellaneous">
    <text evidence="6">The iminoaspartate product is unstable in aqueous solution and can decompose to oxaloacetate and ammonia.</text>
</comment>
<dbReference type="SUPFAM" id="SSF55347">
    <property type="entry name" value="Glyceraldehyde-3-phosphate dehydrogenase-like, C-terminal domain"/>
    <property type="match status" value="1"/>
</dbReference>
<dbReference type="HAMAP" id="MF_01265">
    <property type="entry name" value="NadX"/>
    <property type="match status" value="1"/>
</dbReference>
<dbReference type="PIRSF" id="PIRSF005227">
    <property type="entry name" value="Asp_dh_NAD_syn"/>
    <property type="match status" value="1"/>
</dbReference>
<protein>
    <recommendedName>
        <fullName evidence="6">L-aspartate dehydrogenase</fullName>
        <ecNumber evidence="6">1.4.1.21</ecNumber>
    </recommendedName>
</protein>
<keyword evidence="2 6" id="KW-0662">Pyridine nucleotide biosynthesis</keyword>
<dbReference type="AlphaFoldDB" id="A0A413FKC5"/>
<feature type="binding site" evidence="6">
    <location>
        <position position="130"/>
    </location>
    <ligand>
        <name>NAD(+)</name>
        <dbReference type="ChEBI" id="CHEBI:57540"/>
    </ligand>
</feature>
<dbReference type="UniPathway" id="UPA00253">
    <property type="reaction ID" value="UER00456"/>
</dbReference>
<dbReference type="InterPro" id="IPR011182">
    <property type="entry name" value="L-Asp_DH"/>
</dbReference>
<evidence type="ECO:0000313" key="9">
    <source>
        <dbReference type="EMBL" id="RGX32761.1"/>
    </source>
</evidence>
<dbReference type="Gene3D" id="3.40.50.720">
    <property type="entry name" value="NAD(P)-binding Rossmann-like Domain"/>
    <property type="match status" value="1"/>
</dbReference>
<evidence type="ECO:0000256" key="2">
    <source>
        <dbReference type="ARBA" id="ARBA00022642"/>
    </source>
</evidence>
<evidence type="ECO:0000313" key="10">
    <source>
        <dbReference type="Proteomes" id="UP000283880"/>
    </source>
</evidence>
<evidence type="ECO:0000256" key="6">
    <source>
        <dbReference type="HAMAP-Rule" id="MF_01265"/>
    </source>
</evidence>
<dbReference type="PANTHER" id="PTHR31873:SF6">
    <property type="entry name" value="ASPARTATE DEHYDROGENASE DOMAIN-CONTAINING PROTEIN"/>
    <property type="match status" value="1"/>
</dbReference>
<comment type="similarity">
    <text evidence="1 6">Belongs to the L-aspartate dehydrogenase family.</text>
</comment>
<organism evidence="9 10">
    <name type="scientific">Enterocloster asparagiformis</name>
    <dbReference type="NCBI Taxonomy" id="333367"/>
    <lineage>
        <taxon>Bacteria</taxon>
        <taxon>Bacillati</taxon>
        <taxon>Bacillota</taxon>
        <taxon>Clostridia</taxon>
        <taxon>Lachnospirales</taxon>
        <taxon>Lachnospiraceae</taxon>
        <taxon>Enterocloster</taxon>
    </lineage>
</organism>
<dbReference type="EC" id="1.4.1.21" evidence="6"/>
<evidence type="ECO:0000259" key="8">
    <source>
        <dbReference type="Pfam" id="PF03447"/>
    </source>
</evidence>
<evidence type="ECO:0000256" key="3">
    <source>
        <dbReference type="ARBA" id="ARBA00022857"/>
    </source>
</evidence>
<comment type="catalytic activity">
    <reaction evidence="6">
        <text>L-aspartate + NADP(+) + H2O = oxaloacetate + NH4(+) + NADPH + H(+)</text>
        <dbReference type="Rhea" id="RHEA:11784"/>
        <dbReference type="ChEBI" id="CHEBI:15377"/>
        <dbReference type="ChEBI" id="CHEBI:15378"/>
        <dbReference type="ChEBI" id="CHEBI:16452"/>
        <dbReference type="ChEBI" id="CHEBI:28938"/>
        <dbReference type="ChEBI" id="CHEBI:29991"/>
        <dbReference type="ChEBI" id="CHEBI:57783"/>
        <dbReference type="ChEBI" id="CHEBI:58349"/>
        <dbReference type="EC" id="1.4.1.21"/>
    </reaction>
</comment>
<feature type="binding site" evidence="6">
    <location>
        <position position="195"/>
    </location>
    <ligand>
        <name>NAD(+)</name>
        <dbReference type="ChEBI" id="CHEBI:57540"/>
    </ligand>
</feature>
<proteinExistence type="inferred from homology"/>
<dbReference type="Gene3D" id="3.30.360.10">
    <property type="entry name" value="Dihydrodipicolinate Reductase, domain 2"/>
    <property type="match status" value="1"/>
</dbReference>
<dbReference type="InterPro" id="IPR005106">
    <property type="entry name" value="Asp/hSer_DH_NAD-bd"/>
</dbReference>
<keyword evidence="3 6" id="KW-0521">NADP</keyword>
<comment type="function">
    <text evidence="6">Specifically catalyzes the NAD or NADP-dependent dehydrogenation of L-aspartate to iminoaspartate.</text>
</comment>
<dbReference type="EMBL" id="QSBM01000001">
    <property type="protein sequence ID" value="RGX32761.1"/>
    <property type="molecule type" value="Genomic_DNA"/>
</dbReference>
<dbReference type="SUPFAM" id="SSF51735">
    <property type="entry name" value="NAD(P)-binding Rossmann-fold domains"/>
    <property type="match status" value="1"/>
</dbReference>
<dbReference type="GO" id="GO:0033735">
    <property type="term" value="F:aspartate dehydrogenase [NAD(P)+] activity"/>
    <property type="evidence" value="ECO:0007669"/>
    <property type="project" value="UniProtKB-EC"/>
</dbReference>
<dbReference type="InterPro" id="IPR036291">
    <property type="entry name" value="NAD(P)-bd_dom_sf"/>
</dbReference>
<evidence type="ECO:0000256" key="4">
    <source>
        <dbReference type="ARBA" id="ARBA00023002"/>
    </source>
</evidence>
<dbReference type="GO" id="GO:0016639">
    <property type="term" value="F:oxidoreductase activity, acting on the CH-NH2 group of donors, NAD or NADP as acceptor"/>
    <property type="evidence" value="ECO:0007669"/>
    <property type="project" value="UniProtKB-UniRule"/>
</dbReference>